<organism evidence="6">
    <name type="scientific">Salmonella enterica subsp. enterica serovar Denver</name>
    <dbReference type="NCBI Taxonomy" id="1954177"/>
    <lineage>
        <taxon>Bacteria</taxon>
        <taxon>Pseudomonadati</taxon>
        <taxon>Pseudomonadota</taxon>
        <taxon>Gammaproteobacteria</taxon>
        <taxon>Enterobacterales</taxon>
        <taxon>Enterobacteriaceae</taxon>
        <taxon>Salmonella</taxon>
    </lineage>
</organism>
<evidence type="ECO:0000256" key="4">
    <source>
        <dbReference type="ARBA" id="ARBA00023263"/>
    </source>
</evidence>
<dbReference type="PANTHER" id="PTHR33420">
    <property type="entry name" value="FIMBRIAL SUBUNIT ELFA-RELATED"/>
    <property type="match status" value="1"/>
</dbReference>
<evidence type="ECO:0000259" key="5">
    <source>
        <dbReference type="Pfam" id="PF00419"/>
    </source>
</evidence>
<dbReference type="SUPFAM" id="SSF49401">
    <property type="entry name" value="Bacterial adhesins"/>
    <property type="match status" value="1"/>
</dbReference>
<dbReference type="Pfam" id="PF00419">
    <property type="entry name" value="Fimbrial"/>
    <property type="match status" value="1"/>
</dbReference>
<dbReference type="Gene3D" id="2.60.40.1090">
    <property type="entry name" value="Fimbrial-type adhesion domain"/>
    <property type="match status" value="1"/>
</dbReference>
<evidence type="ECO:0000256" key="1">
    <source>
        <dbReference type="ARBA" id="ARBA00004561"/>
    </source>
</evidence>
<dbReference type="GO" id="GO:0043709">
    <property type="term" value="P:cell adhesion involved in single-species biofilm formation"/>
    <property type="evidence" value="ECO:0007669"/>
    <property type="project" value="TreeGrafter"/>
</dbReference>
<sequence>MRYTIRLAGRVNMKSKRRPGRRVWAKLFVTGLLFIQGYAWAQECHFGQNGEGGESTIINTRVTGAPLNFARVPVQDSDGIVIAGPYEADLSPALWSECDSGNDGKQMSNIAYENSGAGVDDMTQWPTNVKGIYYAVRIYSENNAGSWFKATQSGVWSNLGVEAGNNSHGWKAQIKLVQTSEFLGNAGHITAITPQKALRIGGMAIGDRGNESSNDNDPWYFRVTPSTFSIPVTTATCQSAVVHGNGGTNRVDFGEAMFSDVVNTGWYPHRGFTVQLEGCNNVVAIQYRVTSQKTDGTTSNSTLLLNTLTTDAASGVGVMISSNFPSNPSNGPFINDPQWIYVDMDNAGTGVTNDKLKFQAYFRKQEGAVLKAGNFEAVATFEINYL</sequence>
<dbReference type="GO" id="GO:0009289">
    <property type="term" value="C:pilus"/>
    <property type="evidence" value="ECO:0007669"/>
    <property type="project" value="UniProtKB-SubCell"/>
</dbReference>
<dbReference type="PANTHER" id="PTHR33420:SF3">
    <property type="entry name" value="FIMBRIAL SUBUNIT ELFA"/>
    <property type="match status" value="1"/>
</dbReference>
<comment type="similarity">
    <text evidence="2">Belongs to the fimbrial protein family.</text>
</comment>
<keyword evidence="3" id="KW-0732">Signal</keyword>
<reference evidence="6" key="1">
    <citation type="submission" date="2018-09" db="EMBL/GenBank/DDBJ databases">
        <authorList>
            <consortium name="GenomeTrakr network: Whole genome sequencing for foodborne pathogen traceback"/>
        </authorList>
    </citation>
    <scope>NUCLEOTIDE SEQUENCE [LARGE SCALE GENOMIC DNA]</scope>
    <source>
        <strain evidence="6">FDA00013424</strain>
    </source>
</reference>
<accession>A0A657FXV2</accession>
<dbReference type="InterPro" id="IPR000259">
    <property type="entry name" value="Adhesion_dom_fimbrial"/>
</dbReference>
<evidence type="ECO:0000313" key="6">
    <source>
        <dbReference type="EMBL" id="MKC76604.1"/>
    </source>
</evidence>
<name>A0A657FXV2_SALET</name>
<dbReference type="AlphaFoldDB" id="A0A657FXV2"/>
<evidence type="ECO:0000256" key="3">
    <source>
        <dbReference type="ARBA" id="ARBA00022729"/>
    </source>
</evidence>
<feature type="domain" description="Fimbrial-type adhesion" evidence="5">
    <location>
        <begin position="233"/>
        <end position="385"/>
    </location>
</feature>
<evidence type="ECO:0000256" key="2">
    <source>
        <dbReference type="ARBA" id="ARBA00006671"/>
    </source>
</evidence>
<keyword evidence="4" id="KW-0281">Fimbrium</keyword>
<gene>
    <name evidence="6" type="ORF">D1800_18450</name>
</gene>
<dbReference type="InterPro" id="IPR050263">
    <property type="entry name" value="Bact_Fimbrial_Adh_Pro"/>
</dbReference>
<dbReference type="InterPro" id="IPR008966">
    <property type="entry name" value="Adhesion_dom_sf"/>
</dbReference>
<comment type="subcellular location">
    <subcellularLocation>
        <location evidence="1">Fimbrium</location>
    </subcellularLocation>
</comment>
<dbReference type="InterPro" id="IPR036937">
    <property type="entry name" value="Adhesion_dom_fimbrial_sf"/>
</dbReference>
<dbReference type="EMBL" id="RTWO01000022">
    <property type="protein sequence ID" value="MKC76604.1"/>
    <property type="molecule type" value="Genomic_DNA"/>
</dbReference>
<dbReference type="Proteomes" id="UP000839516">
    <property type="component" value="Unassembled WGS sequence"/>
</dbReference>
<protein>
    <recommendedName>
        <fullName evidence="5">Fimbrial-type adhesion domain-containing protein</fullName>
    </recommendedName>
</protein>
<comment type="caution">
    <text evidence="6">The sequence shown here is derived from an EMBL/GenBank/DDBJ whole genome shotgun (WGS) entry which is preliminary data.</text>
</comment>
<proteinExistence type="inferred from homology"/>